<dbReference type="GO" id="GO:0030170">
    <property type="term" value="F:pyridoxal phosphate binding"/>
    <property type="evidence" value="ECO:0007669"/>
    <property type="project" value="UniProtKB-UniRule"/>
</dbReference>
<keyword evidence="5 6" id="KW-0456">Lyase</keyword>
<evidence type="ECO:0000256" key="7">
    <source>
        <dbReference type="NCBIfam" id="TIGR01048"/>
    </source>
</evidence>
<feature type="modified residue" description="N6-(pyridoxal phosphate)lysine" evidence="6 8">
    <location>
        <position position="67"/>
    </location>
</feature>
<dbReference type="PROSITE" id="PS51257">
    <property type="entry name" value="PROKAR_LIPOPROTEIN"/>
    <property type="match status" value="1"/>
</dbReference>
<dbReference type="EMBL" id="ADCX01000004">
    <property type="protein sequence ID" value="EFG27294.2"/>
    <property type="molecule type" value="Genomic_DNA"/>
</dbReference>
<dbReference type="PRINTS" id="PR01181">
    <property type="entry name" value="DAPDCRBXLASE"/>
</dbReference>
<feature type="binding site" evidence="6">
    <location>
        <position position="301"/>
    </location>
    <ligand>
        <name>substrate</name>
    </ligand>
</feature>
<dbReference type="SUPFAM" id="SSF50621">
    <property type="entry name" value="Alanine racemase C-terminal domain-like"/>
    <property type="match status" value="1"/>
</dbReference>
<keyword evidence="4 6" id="KW-0457">Lysine biosynthesis</keyword>
<dbReference type="Proteomes" id="UP000005777">
    <property type="component" value="Unassembled WGS sequence"/>
</dbReference>
<feature type="binding site" evidence="6">
    <location>
        <position position="370"/>
    </location>
    <ligand>
        <name>substrate</name>
    </ligand>
</feature>
<dbReference type="InterPro" id="IPR002986">
    <property type="entry name" value="DAP_deCOOHase_LysA"/>
</dbReference>
<feature type="binding site" evidence="6">
    <location>
        <position position="398"/>
    </location>
    <ligand>
        <name>pyridoxal 5'-phosphate</name>
        <dbReference type="ChEBI" id="CHEBI:597326"/>
    </ligand>
</feature>
<dbReference type="UniPathway" id="UPA00034">
    <property type="reaction ID" value="UER00027"/>
</dbReference>
<evidence type="ECO:0000256" key="2">
    <source>
        <dbReference type="ARBA" id="ARBA00022793"/>
    </source>
</evidence>
<dbReference type="SUPFAM" id="SSF51419">
    <property type="entry name" value="PLP-binding barrel"/>
    <property type="match status" value="1"/>
</dbReference>
<dbReference type="eggNOG" id="COG0019">
    <property type="taxonomic scope" value="Bacteria"/>
</dbReference>
<dbReference type="FunFam" id="3.20.20.10:FF:000003">
    <property type="entry name" value="Diaminopimelate decarboxylase"/>
    <property type="match status" value="1"/>
</dbReference>
<accession>W5IK60</accession>
<keyword evidence="6" id="KW-0028">Amino-acid biosynthesis</keyword>
<dbReference type="PANTHER" id="PTHR43727">
    <property type="entry name" value="DIAMINOPIMELATE DECARBOXYLASE"/>
    <property type="match status" value="1"/>
</dbReference>
<feature type="domain" description="Orn/DAP/Arg decarboxylase 2 N-terminal" evidence="10">
    <location>
        <begin position="40"/>
        <end position="304"/>
    </location>
</feature>
<evidence type="ECO:0000256" key="3">
    <source>
        <dbReference type="ARBA" id="ARBA00022898"/>
    </source>
</evidence>
<dbReference type="PANTHER" id="PTHR43727:SF2">
    <property type="entry name" value="GROUP IV DECARBOXYLASE"/>
    <property type="match status" value="1"/>
</dbReference>
<evidence type="ECO:0000259" key="10">
    <source>
        <dbReference type="Pfam" id="PF02784"/>
    </source>
</evidence>
<evidence type="ECO:0000256" key="4">
    <source>
        <dbReference type="ARBA" id="ARBA00023154"/>
    </source>
</evidence>
<gene>
    <name evidence="6" type="primary">lysA</name>
    <name evidence="11" type="ORF">HMPREF9020_00935</name>
</gene>
<dbReference type="InterPro" id="IPR029066">
    <property type="entry name" value="PLP-binding_barrel"/>
</dbReference>
<comment type="catalytic activity">
    <reaction evidence="6 9">
        <text>meso-2,6-diaminopimelate + H(+) = L-lysine + CO2</text>
        <dbReference type="Rhea" id="RHEA:15101"/>
        <dbReference type="ChEBI" id="CHEBI:15378"/>
        <dbReference type="ChEBI" id="CHEBI:16526"/>
        <dbReference type="ChEBI" id="CHEBI:32551"/>
        <dbReference type="ChEBI" id="CHEBI:57791"/>
        <dbReference type="EC" id="4.1.1.20"/>
    </reaction>
</comment>
<dbReference type="Pfam" id="PF02784">
    <property type="entry name" value="Orn_Arg_deC_N"/>
    <property type="match status" value="1"/>
</dbReference>
<dbReference type="CDD" id="cd06828">
    <property type="entry name" value="PLPDE_III_DapDC"/>
    <property type="match status" value="1"/>
</dbReference>
<name>W5IK60_SCAIO</name>
<feature type="binding site" evidence="6">
    <location>
        <position position="398"/>
    </location>
    <ligand>
        <name>substrate</name>
    </ligand>
</feature>
<dbReference type="PRINTS" id="PR01179">
    <property type="entry name" value="ODADCRBXLASE"/>
</dbReference>
<evidence type="ECO:0000256" key="1">
    <source>
        <dbReference type="ARBA" id="ARBA00001933"/>
    </source>
</evidence>
<protein>
    <recommendedName>
        <fullName evidence="6 7">Diaminopimelate decarboxylase</fullName>
        <shortName evidence="6">DAP decarboxylase</shortName>
        <shortName evidence="6">DAPDC</shortName>
        <ecNumber evidence="6 7">4.1.1.20</ecNumber>
    </recommendedName>
</protein>
<comment type="similarity">
    <text evidence="6">Belongs to the Orn/Lys/Arg decarboxylase class-II family. LysA subfamily.</text>
</comment>
<feature type="binding site" evidence="6">
    <location>
        <position position="338"/>
    </location>
    <ligand>
        <name>substrate</name>
    </ligand>
</feature>
<evidence type="ECO:0000313" key="12">
    <source>
        <dbReference type="Proteomes" id="UP000005777"/>
    </source>
</evidence>
<dbReference type="InterPro" id="IPR022644">
    <property type="entry name" value="De-COase2_N"/>
</dbReference>
<evidence type="ECO:0000256" key="9">
    <source>
        <dbReference type="RuleBase" id="RU003738"/>
    </source>
</evidence>
<dbReference type="Gene3D" id="3.20.20.10">
    <property type="entry name" value="Alanine racemase"/>
    <property type="match status" value="1"/>
</dbReference>
<dbReference type="EC" id="4.1.1.20" evidence="6 7"/>
<feature type="binding site" evidence="6">
    <location>
        <position position="342"/>
    </location>
    <ligand>
        <name>substrate</name>
    </ligand>
</feature>
<dbReference type="InterPro" id="IPR000183">
    <property type="entry name" value="Orn/DAP/Arg_de-COase"/>
</dbReference>
<keyword evidence="12" id="KW-1185">Reference proteome</keyword>
<feature type="active site" description="Proton donor" evidence="8">
    <location>
        <position position="369"/>
    </location>
</feature>
<evidence type="ECO:0000256" key="8">
    <source>
        <dbReference type="PIRSR" id="PIRSR600183-50"/>
    </source>
</evidence>
<evidence type="ECO:0000256" key="5">
    <source>
        <dbReference type="ARBA" id="ARBA00023239"/>
    </source>
</evidence>
<dbReference type="GO" id="GO:0008836">
    <property type="term" value="F:diaminopimelate decarboxylase activity"/>
    <property type="evidence" value="ECO:0007669"/>
    <property type="project" value="UniProtKB-UniRule"/>
</dbReference>
<proteinExistence type="inferred from homology"/>
<feature type="binding site" evidence="6">
    <location>
        <position position="256"/>
    </location>
    <ligand>
        <name>pyridoxal 5'-phosphate</name>
        <dbReference type="ChEBI" id="CHEBI:597326"/>
    </ligand>
</feature>
<dbReference type="NCBIfam" id="TIGR01048">
    <property type="entry name" value="lysA"/>
    <property type="match status" value="1"/>
</dbReference>
<sequence>MTEMIQRDQISASGHFMVGGCDCLDLAATYGTPVIAYDVSRIRRNYRAFRQAFEKAKIRSVISYASKAFSCKAVYNLIDQEGGHVDVVSGGELATALAAGFPPERISFHGNNKSQEELTFALKSKVGLIIIDNFHEIELLQNMLPSPRSAHRDQVEPAHIMLRITPGVSAHTHDYISTGQTDSKFGFDLASGQADRALQKVLADSRFCMEGIHAHIGSQIFDPYAFQALARIMINLAARWRRDFGYCAQSVNLGGGFGIAYNQEDDPDDVEDFVQSLSSSIRQAAADLSFPLPTVWIEPGRSLVGSAACTLYTVGSRKDIPGYNSYIFVDGGMGDNIRPALYRARYQAFLAKNPVGRPAETVRIAGKYCESGDVLCWDQALPQTQPGDILAIPATGAYGYSMASNYNRNPRPAVVFVEDGHPQLVIRRESYEDLIRLDMAYDSGPHR</sequence>
<evidence type="ECO:0000256" key="6">
    <source>
        <dbReference type="HAMAP-Rule" id="MF_02120"/>
    </source>
</evidence>
<dbReference type="HOGENOM" id="CLU_026444_0_1_11"/>
<comment type="pathway">
    <text evidence="6 9">Amino-acid biosynthesis; L-lysine biosynthesis via DAP pathway; L-lysine from DL-2,6-diaminopimelate: step 1/1.</text>
</comment>
<comment type="subunit">
    <text evidence="6">Homodimer.</text>
</comment>
<keyword evidence="2 6" id="KW-0210">Decarboxylase</keyword>
<organism evidence="11 12">
    <name type="scientific">Scardovia inopinata F0304</name>
    <dbReference type="NCBI Taxonomy" id="641146"/>
    <lineage>
        <taxon>Bacteria</taxon>
        <taxon>Bacillati</taxon>
        <taxon>Actinomycetota</taxon>
        <taxon>Actinomycetes</taxon>
        <taxon>Bifidobacteriales</taxon>
        <taxon>Bifidobacteriaceae</taxon>
        <taxon>Scardovia</taxon>
    </lineage>
</organism>
<comment type="caution">
    <text evidence="11">The sequence shown here is derived from an EMBL/GenBank/DDBJ whole genome shotgun (WGS) entry which is preliminary data.</text>
</comment>
<feature type="binding site" evidence="6">
    <location>
        <begin position="298"/>
        <end position="301"/>
    </location>
    <ligand>
        <name>pyridoxal 5'-phosphate</name>
        <dbReference type="ChEBI" id="CHEBI:597326"/>
    </ligand>
</feature>
<comment type="cofactor">
    <cofactor evidence="1 6 8 9">
        <name>pyridoxal 5'-phosphate</name>
        <dbReference type="ChEBI" id="CHEBI:597326"/>
    </cofactor>
</comment>
<comment type="function">
    <text evidence="6">Specifically catalyzes the decarboxylation of meso-diaminopimelate (meso-DAP) to L-lysine.</text>
</comment>
<evidence type="ECO:0000313" key="11">
    <source>
        <dbReference type="EMBL" id="EFG27294.2"/>
    </source>
</evidence>
<keyword evidence="3 6" id="KW-0663">Pyridoxal phosphate</keyword>
<dbReference type="HAMAP" id="MF_02120">
    <property type="entry name" value="LysA"/>
    <property type="match status" value="1"/>
</dbReference>
<dbReference type="InterPro" id="IPR009006">
    <property type="entry name" value="Ala_racemase/Decarboxylase_C"/>
</dbReference>
<reference evidence="11 12" key="1">
    <citation type="submission" date="2012-01" db="EMBL/GenBank/DDBJ databases">
        <title>The Genome Sequence of Scardovia inopinata F0304.</title>
        <authorList>
            <consortium name="The Broad Institute Genome Sequencing Platform"/>
            <person name="Ward D."/>
            <person name="Earl A."/>
            <person name="Feldgarden M."/>
            <person name="Gevers D."/>
            <person name="Young S."/>
            <person name="Zeng Q."/>
            <person name="Koehrsen M."/>
            <person name="Alvarado L."/>
            <person name="Berlin A.M."/>
            <person name="Borenstein D."/>
            <person name="Chapman S.B."/>
            <person name="Chen Z."/>
            <person name="Engels R."/>
            <person name="Freedman E."/>
            <person name="Gellesch M."/>
            <person name="Goldberg J."/>
            <person name="Griggs A."/>
            <person name="Gujja S."/>
            <person name="Heilman E.R."/>
            <person name="Heiman D.I."/>
            <person name="Hepburn T.A."/>
            <person name="Howarth C."/>
            <person name="Jen D."/>
            <person name="Larson L."/>
            <person name="Mehta T."/>
            <person name="Park D."/>
            <person name="Pearson M."/>
            <person name="Richards J."/>
            <person name="Roberts A."/>
            <person name="Saif S."/>
            <person name="Shea T.D."/>
            <person name="Shenoy N."/>
            <person name="Sisk P."/>
            <person name="Stolte C."/>
            <person name="Sykes S.N."/>
            <person name="Walk T."/>
            <person name="White J."/>
            <person name="Yandava C."/>
            <person name="Izard J."/>
            <person name="Baranova O.V."/>
            <person name="Blanton J.M."/>
            <person name="Tanner A.C."/>
            <person name="Dewhirst F."/>
            <person name="Haas B."/>
            <person name="Nusbaum C."/>
            <person name="Birren B."/>
        </authorList>
    </citation>
    <scope>NUCLEOTIDE SEQUENCE [LARGE SCALE GENOMIC DNA]</scope>
    <source>
        <strain evidence="11 12">F0304</strain>
    </source>
</reference>
<dbReference type="GO" id="GO:0009089">
    <property type="term" value="P:lysine biosynthetic process via diaminopimelate"/>
    <property type="evidence" value="ECO:0007669"/>
    <property type="project" value="UniProtKB-UniRule"/>
</dbReference>
<dbReference type="AlphaFoldDB" id="W5IK60"/>
<dbReference type="Gene3D" id="2.40.37.10">
    <property type="entry name" value="Lyase, Ornithine Decarboxylase, Chain A, domain 1"/>
    <property type="match status" value="1"/>
</dbReference>